<reference evidence="2" key="1">
    <citation type="journal article" date="2014" name="Int. J. Syst. Evol. Microbiol.">
        <title>Complete genome of a new Firmicutes species belonging to the dominant human colonic microbiota ('Ruminococcus bicirculans') reveals two chromosomes and a selective capacity to utilize plant glucans.</title>
        <authorList>
            <consortium name="NISC Comparative Sequencing Program"/>
            <person name="Wegmann U."/>
            <person name="Louis P."/>
            <person name="Goesmann A."/>
            <person name="Henrissat B."/>
            <person name="Duncan S.H."/>
            <person name="Flint H.J."/>
        </authorList>
    </citation>
    <scope>NUCLEOTIDE SEQUENCE</scope>
    <source>
        <strain evidence="2">VKM B-1499</strain>
    </source>
</reference>
<comment type="caution">
    <text evidence="2">The sequence shown here is derived from an EMBL/GenBank/DDBJ whole genome shotgun (WGS) entry which is preliminary data.</text>
</comment>
<dbReference type="Proteomes" id="UP001143509">
    <property type="component" value="Unassembled WGS sequence"/>
</dbReference>
<reference evidence="2" key="2">
    <citation type="submission" date="2023-01" db="EMBL/GenBank/DDBJ databases">
        <authorList>
            <person name="Sun Q."/>
            <person name="Evtushenko L."/>
        </authorList>
    </citation>
    <scope>NUCLEOTIDE SEQUENCE</scope>
    <source>
        <strain evidence="2">VKM B-1499</strain>
    </source>
</reference>
<gene>
    <name evidence="2" type="ORF">GCM10017620_03090</name>
</gene>
<feature type="domain" description="Chromosomal replication initiator DnaA C-terminal" evidence="1">
    <location>
        <begin position="16"/>
        <end position="85"/>
    </location>
</feature>
<evidence type="ECO:0000313" key="3">
    <source>
        <dbReference type="Proteomes" id="UP001143509"/>
    </source>
</evidence>
<evidence type="ECO:0000259" key="1">
    <source>
        <dbReference type="SMART" id="SM00760"/>
    </source>
</evidence>
<proteinExistence type="predicted"/>
<sequence>MLEEYRAPVGDDDRRKAGLAIHLVAVRTSALPERMTARGRLDPLSSRARRMAMYLSHVAFGWTLERVGHVFGVNRATAGAACRWAEDERDVREVDDLLNQLEACISGLYAPRAERQP</sequence>
<keyword evidence="3" id="KW-1185">Reference proteome</keyword>
<dbReference type="SUPFAM" id="SSF48295">
    <property type="entry name" value="TrpR-like"/>
    <property type="match status" value="1"/>
</dbReference>
<dbReference type="RefSeq" id="WP_271163716.1">
    <property type="nucleotide sequence ID" value="NZ_BSFD01000001.1"/>
</dbReference>
<accession>A0ABQ5T6D0</accession>
<dbReference type="Gene3D" id="1.10.1750.10">
    <property type="match status" value="1"/>
</dbReference>
<dbReference type="SMART" id="SM00760">
    <property type="entry name" value="Bac_DnaA_C"/>
    <property type="match status" value="1"/>
</dbReference>
<name>A0ABQ5T6D0_9CAUL</name>
<evidence type="ECO:0000313" key="2">
    <source>
        <dbReference type="EMBL" id="GLK47336.1"/>
    </source>
</evidence>
<dbReference type="InterPro" id="IPR013159">
    <property type="entry name" value="DnaA_C"/>
</dbReference>
<organism evidence="2 3">
    <name type="scientific">Brevundimonas intermedia</name>
    <dbReference type="NCBI Taxonomy" id="74315"/>
    <lineage>
        <taxon>Bacteria</taxon>
        <taxon>Pseudomonadati</taxon>
        <taxon>Pseudomonadota</taxon>
        <taxon>Alphaproteobacteria</taxon>
        <taxon>Caulobacterales</taxon>
        <taxon>Caulobacteraceae</taxon>
        <taxon>Brevundimonas</taxon>
    </lineage>
</organism>
<protein>
    <recommendedName>
        <fullName evidence="1">Chromosomal replication initiator DnaA C-terminal domain-containing protein</fullName>
    </recommendedName>
</protein>
<dbReference type="InterPro" id="IPR010921">
    <property type="entry name" value="Trp_repressor/repl_initiator"/>
</dbReference>
<dbReference type="EMBL" id="BSFD01000001">
    <property type="protein sequence ID" value="GLK47336.1"/>
    <property type="molecule type" value="Genomic_DNA"/>
</dbReference>